<dbReference type="PANTHER" id="PTHR46890:SF48">
    <property type="entry name" value="RNA-DIRECTED DNA POLYMERASE"/>
    <property type="match status" value="1"/>
</dbReference>
<accession>A0A5B6WP45</accession>
<keyword evidence="1" id="KW-0548">Nucleotidyltransferase</keyword>
<sequence length="155" mass="17962">MQIVVFRVVPNWVRNVAWKMTYFCPHGRVSQPCATHGQVSEVEIAKAIWSFKLIKAPRLDGLHPFFYQCCWQTVRHKMIKLVLEVFQTSSILDRLNETLIAIIPKSRDVASISQFRPISLCNTSYKIIKKILVMCLRPMLNKIVSPFQGSFLPKR</sequence>
<dbReference type="PANTHER" id="PTHR46890">
    <property type="entry name" value="NON-LTR RETROLELEMENT REVERSE TRANSCRIPTASE-LIKE PROTEIN-RELATED"/>
    <property type="match status" value="1"/>
</dbReference>
<organism evidence="1 2">
    <name type="scientific">Gossypium australe</name>
    <dbReference type="NCBI Taxonomy" id="47621"/>
    <lineage>
        <taxon>Eukaryota</taxon>
        <taxon>Viridiplantae</taxon>
        <taxon>Streptophyta</taxon>
        <taxon>Embryophyta</taxon>
        <taxon>Tracheophyta</taxon>
        <taxon>Spermatophyta</taxon>
        <taxon>Magnoliopsida</taxon>
        <taxon>eudicotyledons</taxon>
        <taxon>Gunneridae</taxon>
        <taxon>Pentapetalae</taxon>
        <taxon>rosids</taxon>
        <taxon>malvids</taxon>
        <taxon>Malvales</taxon>
        <taxon>Malvaceae</taxon>
        <taxon>Malvoideae</taxon>
        <taxon>Gossypium</taxon>
    </lineage>
</organism>
<dbReference type="GO" id="GO:0003964">
    <property type="term" value="F:RNA-directed DNA polymerase activity"/>
    <property type="evidence" value="ECO:0007669"/>
    <property type="project" value="UniProtKB-KW"/>
</dbReference>
<evidence type="ECO:0000313" key="1">
    <source>
        <dbReference type="EMBL" id="KAA3482765.1"/>
    </source>
</evidence>
<keyword evidence="1" id="KW-0695">RNA-directed DNA polymerase</keyword>
<name>A0A5B6WP45_9ROSI</name>
<protein>
    <submittedName>
        <fullName evidence="1">Reverse transcriptase</fullName>
    </submittedName>
</protein>
<gene>
    <name evidence="1" type="ORF">EPI10_004986</name>
</gene>
<proteinExistence type="predicted"/>
<reference evidence="2" key="1">
    <citation type="journal article" date="2019" name="Plant Biotechnol. J.">
        <title>Genome sequencing of the Australian wild diploid species Gossypium australe highlights disease resistance and delayed gland morphogenesis.</title>
        <authorList>
            <person name="Cai Y."/>
            <person name="Cai X."/>
            <person name="Wang Q."/>
            <person name="Wang P."/>
            <person name="Zhang Y."/>
            <person name="Cai C."/>
            <person name="Xu Y."/>
            <person name="Wang K."/>
            <person name="Zhou Z."/>
            <person name="Wang C."/>
            <person name="Geng S."/>
            <person name="Li B."/>
            <person name="Dong Q."/>
            <person name="Hou Y."/>
            <person name="Wang H."/>
            <person name="Ai P."/>
            <person name="Liu Z."/>
            <person name="Yi F."/>
            <person name="Sun M."/>
            <person name="An G."/>
            <person name="Cheng J."/>
            <person name="Zhang Y."/>
            <person name="Shi Q."/>
            <person name="Xie Y."/>
            <person name="Shi X."/>
            <person name="Chang Y."/>
            <person name="Huang F."/>
            <person name="Chen Y."/>
            <person name="Hong S."/>
            <person name="Mi L."/>
            <person name="Sun Q."/>
            <person name="Zhang L."/>
            <person name="Zhou B."/>
            <person name="Peng R."/>
            <person name="Zhang X."/>
            <person name="Liu F."/>
        </authorList>
    </citation>
    <scope>NUCLEOTIDE SEQUENCE [LARGE SCALE GENOMIC DNA]</scope>
    <source>
        <strain evidence="2">cv. PA1801</strain>
    </source>
</reference>
<dbReference type="OrthoDB" id="1934719at2759"/>
<comment type="caution">
    <text evidence="1">The sequence shown here is derived from an EMBL/GenBank/DDBJ whole genome shotgun (WGS) entry which is preliminary data.</text>
</comment>
<dbReference type="InterPro" id="IPR052343">
    <property type="entry name" value="Retrotransposon-Effector_Assoc"/>
</dbReference>
<keyword evidence="1" id="KW-0808">Transferase</keyword>
<dbReference type="Proteomes" id="UP000325315">
    <property type="component" value="Unassembled WGS sequence"/>
</dbReference>
<dbReference type="AlphaFoldDB" id="A0A5B6WP45"/>
<keyword evidence="2" id="KW-1185">Reference proteome</keyword>
<evidence type="ECO:0000313" key="2">
    <source>
        <dbReference type="Proteomes" id="UP000325315"/>
    </source>
</evidence>
<dbReference type="EMBL" id="SMMG02000002">
    <property type="protein sequence ID" value="KAA3482765.1"/>
    <property type="molecule type" value="Genomic_DNA"/>
</dbReference>